<accession>A0A1A9UV18</accession>
<keyword evidence="2" id="KW-1185">Reference proteome</keyword>
<sequence length="136" mass="15962">MPAYIFSSLVERVTIHHLNANRRKEEEEEEEENSTLNFKVKRVNFSLDLLQLKRLIRKFSLHKRSSSYCLLTRMDFVHTSLRQEQWLSPFQLGREASLDLDGVKKLMVFEIITKFNKTCPPLSSHSAFCRDPESSS</sequence>
<dbReference type="Proteomes" id="UP000078200">
    <property type="component" value="Unassembled WGS sequence"/>
</dbReference>
<reference evidence="1" key="1">
    <citation type="submission" date="2020-05" db="UniProtKB">
        <authorList>
            <consortium name="EnsemblMetazoa"/>
        </authorList>
    </citation>
    <scope>IDENTIFICATION</scope>
    <source>
        <strain evidence="1">TTRI</strain>
    </source>
</reference>
<proteinExistence type="predicted"/>
<dbReference type="EnsemblMetazoa" id="GAUT016570-RA">
    <property type="protein sequence ID" value="GAUT016570-PA"/>
    <property type="gene ID" value="GAUT016570"/>
</dbReference>
<dbReference type="VEuPathDB" id="VectorBase:GAUT016570"/>
<organism evidence="1 2">
    <name type="scientific">Glossina austeni</name>
    <name type="common">Savannah tsetse fly</name>
    <dbReference type="NCBI Taxonomy" id="7395"/>
    <lineage>
        <taxon>Eukaryota</taxon>
        <taxon>Metazoa</taxon>
        <taxon>Ecdysozoa</taxon>
        <taxon>Arthropoda</taxon>
        <taxon>Hexapoda</taxon>
        <taxon>Insecta</taxon>
        <taxon>Pterygota</taxon>
        <taxon>Neoptera</taxon>
        <taxon>Endopterygota</taxon>
        <taxon>Diptera</taxon>
        <taxon>Brachycera</taxon>
        <taxon>Muscomorpha</taxon>
        <taxon>Hippoboscoidea</taxon>
        <taxon>Glossinidae</taxon>
        <taxon>Glossina</taxon>
    </lineage>
</organism>
<protein>
    <submittedName>
        <fullName evidence="1">Uncharacterized protein</fullName>
    </submittedName>
</protein>
<evidence type="ECO:0000313" key="2">
    <source>
        <dbReference type="Proteomes" id="UP000078200"/>
    </source>
</evidence>
<name>A0A1A9UV18_GLOAU</name>
<dbReference type="AlphaFoldDB" id="A0A1A9UV18"/>
<evidence type="ECO:0000313" key="1">
    <source>
        <dbReference type="EnsemblMetazoa" id="GAUT016570-PA"/>
    </source>
</evidence>